<dbReference type="Proteomes" id="UP000199413">
    <property type="component" value="Unassembled WGS sequence"/>
</dbReference>
<dbReference type="OrthoDB" id="4427994at2"/>
<dbReference type="SUPFAM" id="SSF53448">
    <property type="entry name" value="Nucleotide-diphospho-sugar transferases"/>
    <property type="match status" value="1"/>
</dbReference>
<dbReference type="AlphaFoldDB" id="A0A1C6SXY8"/>
<dbReference type="Pfam" id="PF12804">
    <property type="entry name" value="NTP_transf_3"/>
    <property type="match status" value="1"/>
</dbReference>
<dbReference type="GO" id="GO:0016779">
    <property type="term" value="F:nucleotidyltransferase activity"/>
    <property type="evidence" value="ECO:0007669"/>
    <property type="project" value="UniProtKB-ARBA"/>
</dbReference>
<sequence>MRVAGLVLAAGGGRRFGMPKALVRHDGQLLVDRSVAVLRAAGCAPVVVVLGAAADDVRARADLDGVVVVDNPDWTTGMGSSLRAGLAALAETGAAATVVILVDMPGMTAAAVRRVAADAGRAELVMAGYDNGRSGHPVLLGRDHWAGVAALAVGDVGARPYLRAHTGAVRVVPCADVADDEDLDFAPHAWGAPE</sequence>
<evidence type="ECO:0000313" key="2">
    <source>
        <dbReference type="EMBL" id="SCL34358.1"/>
    </source>
</evidence>
<dbReference type="STRING" id="568872.GA0070624_4969"/>
<evidence type="ECO:0000259" key="1">
    <source>
        <dbReference type="Pfam" id="PF12804"/>
    </source>
</evidence>
<dbReference type="Gene3D" id="3.90.550.10">
    <property type="entry name" value="Spore Coat Polysaccharide Biosynthesis Protein SpsA, Chain A"/>
    <property type="match status" value="1"/>
</dbReference>
<dbReference type="PANTHER" id="PTHR43777">
    <property type="entry name" value="MOLYBDENUM COFACTOR CYTIDYLYLTRANSFERASE"/>
    <property type="match status" value="1"/>
</dbReference>
<name>A0A1C6SXY8_9ACTN</name>
<organism evidence="2 3">
    <name type="scientific">Micromonospora rhizosphaerae</name>
    <dbReference type="NCBI Taxonomy" id="568872"/>
    <lineage>
        <taxon>Bacteria</taxon>
        <taxon>Bacillati</taxon>
        <taxon>Actinomycetota</taxon>
        <taxon>Actinomycetes</taxon>
        <taxon>Micromonosporales</taxon>
        <taxon>Micromonosporaceae</taxon>
        <taxon>Micromonospora</taxon>
    </lineage>
</organism>
<dbReference type="EMBL" id="FMHV01000002">
    <property type="protein sequence ID" value="SCL34358.1"/>
    <property type="molecule type" value="Genomic_DNA"/>
</dbReference>
<reference evidence="3" key="1">
    <citation type="submission" date="2016-06" db="EMBL/GenBank/DDBJ databases">
        <authorList>
            <person name="Varghese N."/>
            <person name="Submissions Spin"/>
        </authorList>
    </citation>
    <scope>NUCLEOTIDE SEQUENCE [LARGE SCALE GENOMIC DNA]</scope>
    <source>
        <strain evidence="3">DSM 45431</strain>
    </source>
</reference>
<proteinExistence type="predicted"/>
<accession>A0A1C6SXY8</accession>
<protein>
    <submittedName>
        <fullName evidence="2">Nicotine blue oxidoreductase</fullName>
    </submittedName>
</protein>
<evidence type="ECO:0000313" key="3">
    <source>
        <dbReference type="Proteomes" id="UP000199413"/>
    </source>
</evidence>
<dbReference type="RefSeq" id="WP_091345086.1">
    <property type="nucleotide sequence ID" value="NZ_FMHV01000002.1"/>
</dbReference>
<dbReference type="InterPro" id="IPR029044">
    <property type="entry name" value="Nucleotide-diphossugar_trans"/>
</dbReference>
<dbReference type="PANTHER" id="PTHR43777:SF1">
    <property type="entry name" value="MOLYBDENUM COFACTOR CYTIDYLYLTRANSFERASE"/>
    <property type="match status" value="1"/>
</dbReference>
<gene>
    <name evidence="2" type="ORF">GA0070624_4969</name>
</gene>
<keyword evidence="3" id="KW-1185">Reference proteome</keyword>
<dbReference type="InterPro" id="IPR025877">
    <property type="entry name" value="MobA-like_NTP_Trfase"/>
</dbReference>
<feature type="domain" description="MobA-like NTP transferase" evidence="1">
    <location>
        <begin position="5"/>
        <end position="165"/>
    </location>
</feature>